<proteinExistence type="predicted"/>
<comment type="caution">
    <text evidence="1">The sequence shown here is derived from an EMBL/GenBank/DDBJ whole genome shotgun (WGS) entry which is preliminary data.</text>
</comment>
<gene>
    <name evidence="1" type="ORF">EFY87_19695</name>
</gene>
<name>A0A3M9LUU5_9MICO</name>
<dbReference type="AlphaFoldDB" id="A0A3M9LUU5"/>
<reference evidence="1 2" key="1">
    <citation type="submission" date="2018-11" db="EMBL/GenBank/DDBJ databases">
        <title>Draft genome of Simplicispira Flexivirga sp. BO-16.</title>
        <authorList>
            <person name="Im W.T."/>
        </authorList>
    </citation>
    <scope>NUCLEOTIDE SEQUENCE [LARGE SCALE GENOMIC DNA]</scope>
    <source>
        <strain evidence="1 2">BO-16</strain>
    </source>
</reference>
<accession>A0A3M9LUU5</accession>
<keyword evidence="2" id="KW-1185">Reference proteome</keyword>
<dbReference type="Proteomes" id="UP000271678">
    <property type="component" value="Unassembled WGS sequence"/>
</dbReference>
<sequence>MNGLIVSMVSALSDALVVTGALGMIIDYFTGREQDAKDEERQRRILKDMTPDFVDAVVSGFAVKPDDLKRVATPELLDRLATNAMSLRLGNAQFASEIYADVRDQAIRAPERWHDVEVSIRLSTAVERSTVGTPLFDVLVQWEYTTIPSHPVRKFACVSNRDEYADLMADIPATSAWLMTPRPGFDASAKECFELLSFSVNGEARTPTRSVRKTGQTYSVRIGDALIAAGKPVRIKHLFRVVTAQSGHRLFFELAQPSRDVKLTVDYTDTDIARLSIGDMITSLRRAEIDQYPKQLDAKVVSAELPGWVLPRAGFTLVWTLASEQSGTADAATSSDRPTAA</sequence>
<protein>
    <submittedName>
        <fullName evidence="1">Uncharacterized protein</fullName>
    </submittedName>
</protein>
<organism evidence="1 2">
    <name type="scientific">Flexivirga caeni</name>
    <dbReference type="NCBI Taxonomy" id="2294115"/>
    <lineage>
        <taxon>Bacteria</taxon>
        <taxon>Bacillati</taxon>
        <taxon>Actinomycetota</taxon>
        <taxon>Actinomycetes</taxon>
        <taxon>Micrococcales</taxon>
        <taxon>Dermacoccaceae</taxon>
        <taxon>Flexivirga</taxon>
    </lineage>
</organism>
<dbReference type="EMBL" id="RJJQ01000034">
    <property type="protein sequence ID" value="RNI17054.1"/>
    <property type="molecule type" value="Genomic_DNA"/>
</dbReference>
<evidence type="ECO:0000313" key="2">
    <source>
        <dbReference type="Proteomes" id="UP000271678"/>
    </source>
</evidence>
<evidence type="ECO:0000313" key="1">
    <source>
        <dbReference type="EMBL" id="RNI17054.1"/>
    </source>
</evidence>